<protein>
    <recommendedName>
        <fullName evidence="9">ABC transporter substrate-binding protein</fullName>
    </recommendedName>
</protein>
<keyword evidence="5" id="KW-0449">Lipoprotein</keyword>
<dbReference type="PROSITE" id="PS51257">
    <property type="entry name" value="PROKAR_LIPOPROTEIN"/>
    <property type="match status" value="1"/>
</dbReference>
<keyword evidence="4" id="KW-0564">Palmitate</keyword>
<dbReference type="InterPro" id="IPR050490">
    <property type="entry name" value="Bact_solute-bd_prot1"/>
</dbReference>
<evidence type="ECO:0000256" key="4">
    <source>
        <dbReference type="ARBA" id="ARBA00023139"/>
    </source>
</evidence>
<dbReference type="SUPFAM" id="SSF53850">
    <property type="entry name" value="Periplasmic binding protein-like II"/>
    <property type="match status" value="1"/>
</dbReference>
<name>A0A098MAU9_9BACL</name>
<feature type="signal peptide" evidence="6">
    <location>
        <begin position="1"/>
        <end position="20"/>
    </location>
</feature>
<proteinExistence type="predicted"/>
<reference evidence="7 8" key="1">
    <citation type="submission" date="2014-08" db="EMBL/GenBank/DDBJ databases">
        <authorList>
            <person name="den Bakker H.C."/>
        </authorList>
    </citation>
    <scope>NUCLEOTIDE SEQUENCE [LARGE SCALE GENOMIC DNA]</scope>
    <source>
        <strain evidence="7 8">DSM 18334</strain>
    </source>
</reference>
<dbReference type="STRING" id="268407.PWYN_10185"/>
<dbReference type="OrthoDB" id="9798191at2"/>
<evidence type="ECO:0000313" key="7">
    <source>
        <dbReference type="EMBL" id="KGE19670.1"/>
    </source>
</evidence>
<sequence>MKKPLSLALALIVVISTLSACGGNKEASENSNKEEASNSGKIVKVEFFQYKSEAVATYETLIAKFEAANPGIDIVQTNVPEAATVLKTRIAKGEVPDIISVGGDAQFEDLATNGILADMTNYPGQANVIENYKKTLQLITGSEKLLGVPFAANANGINYNKDEFTALGLTIPTTKGEMDKVLETIKAAGKVPFHLTFKDAWTVLPAWNVFAADLQSSTFYADRKAGKTTFAADHKDLLAQYIEFMQNGQPGDRFADGYNDGNAKFAKGSSVMYLQGVWSIPEILKANPDIKLGVFPYPLSNDKSKNFLVSGVDVLYSLSATSEVTEEATKFIDFMMQEDNAQQYVDEQKSFSAIKNVFQNDEVYADLKPIFEEGRVADFPDHYINGMALDVIMQEFMQKKNVDDALKKMDTEYDQMANR</sequence>
<evidence type="ECO:0000256" key="6">
    <source>
        <dbReference type="SAM" id="SignalP"/>
    </source>
</evidence>
<dbReference type="PANTHER" id="PTHR43649:SF33">
    <property type="entry name" value="POLYGALACTURONAN_RHAMNOGALACTURONAN-BINDING PROTEIN YTCQ"/>
    <property type="match status" value="1"/>
</dbReference>
<dbReference type="Pfam" id="PF13416">
    <property type="entry name" value="SBP_bac_8"/>
    <property type="match status" value="1"/>
</dbReference>
<dbReference type="EMBL" id="JQCR01000002">
    <property type="protein sequence ID" value="KGE19670.1"/>
    <property type="molecule type" value="Genomic_DNA"/>
</dbReference>
<evidence type="ECO:0000256" key="1">
    <source>
        <dbReference type="ARBA" id="ARBA00022475"/>
    </source>
</evidence>
<dbReference type="Gene3D" id="3.40.190.10">
    <property type="entry name" value="Periplasmic binding protein-like II"/>
    <property type="match status" value="2"/>
</dbReference>
<keyword evidence="8" id="KW-1185">Reference proteome</keyword>
<evidence type="ECO:0000256" key="5">
    <source>
        <dbReference type="ARBA" id="ARBA00023288"/>
    </source>
</evidence>
<dbReference type="AlphaFoldDB" id="A0A098MAU9"/>
<dbReference type="eggNOG" id="COG1653">
    <property type="taxonomic scope" value="Bacteria"/>
</dbReference>
<comment type="caution">
    <text evidence="7">The sequence shown here is derived from an EMBL/GenBank/DDBJ whole genome shotgun (WGS) entry which is preliminary data.</text>
</comment>
<keyword evidence="3" id="KW-0472">Membrane</keyword>
<evidence type="ECO:0008006" key="9">
    <source>
        <dbReference type="Google" id="ProtNLM"/>
    </source>
</evidence>
<gene>
    <name evidence="7" type="ORF">PWYN_10185</name>
</gene>
<dbReference type="InterPro" id="IPR006059">
    <property type="entry name" value="SBP"/>
</dbReference>
<evidence type="ECO:0000256" key="3">
    <source>
        <dbReference type="ARBA" id="ARBA00023136"/>
    </source>
</evidence>
<dbReference type="PANTHER" id="PTHR43649">
    <property type="entry name" value="ARABINOSE-BINDING PROTEIN-RELATED"/>
    <property type="match status" value="1"/>
</dbReference>
<keyword evidence="2 6" id="KW-0732">Signal</keyword>
<dbReference type="Proteomes" id="UP000029734">
    <property type="component" value="Unassembled WGS sequence"/>
</dbReference>
<organism evidence="7 8">
    <name type="scientific">Paenibacillus wynnii</name>
    <dbReference type="NCBI Taxonomy" id="268407"/>
    <lineage>
        <taxon>Bacteria</taxon>
        <taxon>Bacillati</taxon>
        <taxon>Bacillota</taxon>
        <taxon>Bacilli</taxon>
        <taxon>Bacillales</taxon>
        <taxon>Paenibacillaceae</taxon>
        <taxon>Paenibacillus</taxon>
    </lineage>
</organism>
<evidence type="ECO:0000256" key="2">
    <source>
        <dbReference type="ARBA" id="ARBA00022729"/>
    </source>
</evidence>
<accession>A0A098MAU9</accession>
<feature type="chain" id="PRO_5038750473" description="ABC transporter substrate-binding protein" evidence="6">
    <location>
        <begin position="21"/>
        <end position="419"/>
    </location>
</feature>
<keyword evidence="1" id="KW-1003">Cell membrane</keyword>
<reference evidence="7 8" key="2">
    <citation type="submission" date="2014-10" db="EMBL/GenBank/DDBJ databases">
        <title>Comparative genomics of the Paenibacillus odorifer group.</title>
        <authorList>
            <person name="Tsai Y.-C."/>
            <person name="Martin N."/>
            <person name="Korlach J."/>
            <person name="Wiedmann M."/>
        </authorList>
    </citation>
    <scope>NUCLEOTIDE SEQUENCE [LARGE SCALE GENOMIC DNA]</scope>
    <source>
        <strain evidence="7 8">DSM 18334</strain>
    </source>
</reference>
<evidence type="ECO:0000313" key="8">
    <source>
        <dbReference type="Proteomes" id="UP000029734"/>
    </source>
</evidence>
<dbReference type="RefSeq" id="WP_036650851.1">
    <property type="nucleotide sequence ID" value="NZ_JQCR01000002.1"/>
</dbReference>